<protein>
    <submittedName>
        <fullName evidence="1">Uncharacterized protein</fullName>
    </submittedName>
</protein>
<proteinExistence type="predicted"/>
<dbReference type="EMBL" id="BPVZ01000160">
    <property type="protein sequence ID" value="GKV42648.1"/>
    <property type="molecule type" value="Genomic_DNA"/>
</dbReference>
<dbReference type="AlphaFoldDB" id="A0AAV5M107"/>
<organism evidence="1 2">
    <name type="scientific">Rubroshorea leprosula</name>
    <dbReference type="NCBI Taxonomy" id="152421"/>
    <lineage>
        <taxon>Eukaryota</taxon>
        <taxon>Viridiplantae</taxon>
        <taxon>Streptophyta</taxon>
        <taxon>Embryophyta</taxon>
        <taxon>Tracheophyta</taxon>
        <taxon>Spermatophyta</taxon>
        <taxon>Magnoliopsida</taxon>
        <taxon>eudicotyledons</taxon>
        <taxon>Gunneridae</taxon>
        <taxon>Pentapetalae</taxon>
        <taxon>rosids</taxon>
        <taxon>malvids</taxon>
        <taxon>Malvales</taxon>
        <taxon>Dipterocarpaceae</taxon>
        <taxon>Rubroshorea</taxon>
    </lineage>
</organism>
<evidence type="ECO:0000313" key="1">
    <source>
        <dbReference type="EMBL" id="GKV42648.1"/>
    </source>
</evidence>
<reference evidence="1 2" key="1">
    <citation type="journal article" date="2021" name="Commun. Biol.">
        <title>The genome of Shorea leprosula (Dipterocarpaceae) highlights the ecological relevance of drought in aseasonal tropical rainforests.</title>
        <authorList>
            <person name="Ng K.K.S."/>
            <person name="Kobayashi M.J."/>
            <person name="Fawcett J.A."/>
            <person name="Hatakeyama M."/>
            <person name="Paape T."/>
            <person name="Ng C.H."/>
            <person name="Ang C.C."/>
            <person name="Tnah L.H."/>
            <person name="Lee C.T."/>
            <person name="Nishiyama T."/>
            <person name="Sese J."/>
            <person name="O'Brien M.J."/>
            <person name="Copetti D."/>
            <person name="Mohd Noor M.I."/>
            <person name="Ong R.C."/>
            <person name="Putra M."/>
            <person name="Sireger I.Z."/>
            <person name="Indrioko S."/>
            <person name="Kosugi Y."/>
            <person name="Izuno A."/>
            <person name="Isagi Y."/>
            <person name="Lee S.L."/>
            <person name="Shimizu K.K."/>
        </authorList>
    </citation>
    <scope>NUCLEOTIDE SEQUENCE [LARGE SCALE GENOMIC DNA]</scope>
    <source>
        <tissue evidence="1">Leaf</tissue>
    </source>
</reference>
<sequence length="73" mass="8260">MVLTGTHLAWRKGTLHIRPTPITVKYLPPIETDNWTADKIDDYIKMVHNIYIENLPESQKPVISEGTLNGSTS</sequence>
<comment type="caution">
    <text evidence="1">The sequence shown here is derived from an EMBL/GenBank/DDBJ whole genome shotgun (WGS) entry which is preliminary data.</text>
</comment>
<name>A0AAV5M107_9ROSI</name>
<dbReference type="Proteomes" id="UP001054252">
    <property type="component" value="Unassembled WGS sequence"/>
</dbReference>
<dbReference type="SUPFAM" id="SSF69593">
    <property type="entry name" value="Glycerol-3-phosphate (1)-acyltransferase"/>
    <property type="match status" value="1"/>
</dbReference>
<keyword evidence="2" id="KW-1185">Reference proteome</keyword>
<accession>A0AAV5M107</accession>
<gene>
    <name evidence="1" type="ORF">SLEP1_g50024</name>
</gene>
<evidence type="ECO:0000313" key="2">
    <source>
        <dbReference type="Proteomes" id="UP001054252"/>
    </source>
</evidence>